<dbReference type="PANTHER" id="PTHR42715">
    <property type="entry name" value="BETA-GLUCOSIDASE"/>
    <property type="match status" value="1"/>
</dbReference>
<evidence type="ECO:0000313" key="8">
    <source>
        <dbReference type="Proteomes" id="UP000282674"/>
    </source>
</evidence>
<dbReference type="InterPro" id="IPR017853">
    <property type="entry name" value="GH"/>
</dbReference>
<evidence type="ECO:0000259" key="5">
    <source>
        <dbReference type="Pfam" id="PF00933"/>
    </source>
</evidence>
<sequence length="797" mass="83227">MDDRDDIDGKDDRDGALRARLAELTLEEKAGLLTGADFWTLPPIPRIGLRRTVMSDGPSGVRGTAWDERDPSLLFPSVTALAATWDVTCAERAGRLNGAQARDKGVHVQLAPTINLHRTPLGGRHFENHSEDPLLVSRIGAAFVRGVQSAGVAAAVKHFVGNDSETARTSYDAIIDAATLDDLYLRPFEEAVKAGAWAVMAAYNKVNGLSMTENGPLLTGVLKGRWGFDGVVVSDWTAIRSTAASANAGMDVEMPGLPGPLNHWRDRLVAAVRAGEVAEELVDDKVLRVLRLAARVGVLDGFPGPAPVTTPSDARDQLRDLAARGMVLLHDEGGVLPLDAPGRVALIGPNAVRFGAQGGGSAHVNAEHVVTPLEGLRRVLGEDAEIEVHAGVYPHRRFAGLPMDLATDPESGERGVRLAFLDAGGAVLRSENRRAAGFLFLDGVPDGTTTITVAADVTAATSGVHAFAAQGLGDFRVTVGDTVAQVTLEMASDDPLGGLLAPPEHRVEVALDAGATIPVRVEHALSGAGLFGIASLGLGHLAPRLPEDEELAASVAAAREADVAIVVVGTNDDVESEGFDRATLALPGRQDELVSAVAAANPRTVVVVNAGAPVLMPWRDEVAAVLWAWLPGQEGGDAIADVLTGASEPGGRLPTTFPASEDNVLSPVPVDGVLAYAEGGAIGYRHYPADDVAYPFGHGLGYTTWEYVDAEIVDGVVEATVRNTGDRAGREVVQAYAYPEAEAEAEAEDVPVRLAGFAVAEAAPGASATVRIALDARLPASCAVRVGRSVADLRLSV</sequence>
<dbReference type="InterPro" id="IPR001764">
    <property type="entry name" value="Glyco_hydro_3_N"/>
</dbReference>
<evidence type="ECO:0000256" key="3">
    <source>
        <dbReference type="ARBA" id="ARBA00023277"/>
    </source>
</evidence>
<gene>
    <name evidence="7" type="ORF">EBO15_05640</name>
</gene>
<dbReference type="Pfam" id="PF01915">
    <property type="entry name" value="Glyco_hydro_3_C"/>
    <property type="match status" value="1"/>
</dbReference>
<dbReference type="InterPro" id="IPR013783">
    <property type="entry name" value="Ig-like_fold"/>
</dbReference>
<dbReference type="InterPro" id="IPR036881">
    <property type="entry name" value="Glyco_hydro_3_C_sf"/>
</dbReference>
<keyword evidence="8" id="KW-1185">Reference proteome</keyword>
<comment type="similarity">
    <text evidence="1 4">Belongs to the glycosyl hydrolase 3 family.</text>
</comment>
<dbReference type="GO" id="GO:0004553">
    <property type="term" value="F:hydrolase activity, hydrolyzing O-glycosyl compounds"/>
    <property type="evidence" value="ECO:0007669"/>
    <property type="project" value="InterPro"/>
</dbReference>
<dbReference type="SUPFAM" id="SSF52279">
    <property type="entry name" value="Beta-D-glucan exohydrolase, C-terminal domain"/>
    <property type="match status" value="1"/>
</dbReference>
<evidence type="ECO:0000256" key="1">
    <source>
        <dbReference type="ARBA" id="ARBA00005336"/>
    </source>
</evidence>
<dbReference type="OrthoDB" id="3187421at2"/>
<accession>A0A3M2MBE7</accession>
<dbReference type="Gene3D" id="3.40.50.1700">
    <property type="entry name" value="Glycoside hydrolase family 3 C-terminal domain"/>
    <property type="match status" value="1"/>
</dbReference>
<reference evidence="7 8" key="1">
    <citation type="submission" date="2018-10" db="EMBL/GenBank/DDBJ databases">
        <title>Isolation from soil.</title>
        <authorList>
            <person name="Hu J."/>
        </authorList>
    </citation>
    <scope>NUCLEOTIDE SEQUENCE [LARGE SCALE GENOMIC DNA]</scope>
    <source>
        <strain evidence="7 8">NEAU-Ht49</strain>
    </source>
</reference>
<dbReference type="EMBL" id="RFFG01000007">
    <property type="protein sequence ID" value="RMI46821.1"/>
    <property type="molecule type" value="Genomic_DNA"/>
</dbReference>
<organism evidence="7 8">
    <name type="scientific">Actinomadura harenae</name>
    <dbReference type="NCBI Taxonomy" id="2483351"/>
    <lineage>
        <taxon>Bacteria</taxon>
        <taxon>Bacillati</taxon>
        <taxon>Actinomycetota</taxon>
        <taxon>Actinomycetes</taxon>
        <taxon>Streptosporangiales</taxon>
        <taxon>Thermomonosporaceae</taxon>
        <taxon>Actinomadura</taxon>
    </lineage>
</organism>
<dbReference type="PRINTS" id="PR00133">
    <property type="entry name" value="GLHYDRLASE3"/>
</dbReference>
<evidence type="ECO:0000259" key="6">
    <source>
        <dbReference type="Pfam" id="PF01915"/>
    </source>
</evidence>
<dbReference type="Proteomes" id="UP000282674">
    <property type="component" value="Unassembled WGS sequence"/>
</dbReference>
<dbReference type="PROSITE" id="PS00775">
    <property type="entry name" value="GLYCOSYL_HYDROL_F3"/>
    <property type="match status" value="1"/>
</dbReference>
<protein>
    <submittedName>
        <fullName evidence="7">Glycoside hydrolase family 3 protein</fullName>
    </submittedName>
</protein>
<dbReference type="InterPro" id="IPR036962">
    <property type="entry name" value="Glyco_hydro_3_N_sf"/>
</dbReference>
<name>A0A3M2MBE7_9ACTN</name>
<keyword evidence="4" id="KW-0326">Glycosidase</keyword>
<evidence type="ECO:0000256" key="2">
    <source>
        <dbReference type="ARBA" id="ARBA00022801"/>
    </source>
</evidence>
<feature type="domain" description="Glycoside hydrolase family 3 N-terminal" evidence="5">
    <location>
        <begin position="74"/>
        <end position="292"/>
    </location>
</feature>
<dbReference type="InterPro" id="IPR019800">
    <property type="entry name" value="Glyco_hydro_3_AS"/>
</dbReference>
<dbReference type="SUPFAM" id="SSF51445">
    <property type="entry name" value="(Trans)glycosidases"/>
    <property type="match status" value="1"/>
</dbReference>
<dbReference type="Gene3D" id="3.20.20.300">
    <property type="entry name" value="Glycoside hydrolase, family 3, N-terminal domain"/>
    <property type="match status" value="1"/>
</dbReference>
<keyword evidence="2 4" id="KW-0378">Hydrolase</keyword>
<dbReference type="Pfam" id="PF00933">
    <property type="entry name" value="Glyco_hydro_3"/>
    <property type="match status" value="1"/>
</dbReference>
<keyword evidence="3" id="KW-0119">Carbohydrate metabolism</keyword>
<dbReference type="RefSeq" id="WP_122193232.1">
    <property type="nucleotide sequence ID" value="NZ_JBHSKC010000026.1"/>
</dbReference>
<dbReference type="Gene3D" id="2.60.40.10">
    <property type="entry name" value="Immunoglobulins"/>
    <property type="match status" value="1"/>
</dbReference>
<dbReference type="InterPro" id="IPR002772">
    <property type="entry name" value="Glyco_hydro_3_C"/>
</dbReference>
<evidence type="ECO:0000256" key="4">
    <source>
        <dbReference type="RuleBase" id="RU361161"/>
    </source>
</evidence>
<dbReference type="PANTHER" id="PTHR42715:SF10">
    <property type="entry name" value="BETA-GLUCOSIDASE"/>
    <property type="match status" value="1"/>
</dbReference>
<dbReference type="InterPro" id="IPR050288">
    <property type="entry name" value="Cellulose_deg_GH3"/>
</dbReference>
<comment type="caution">
    <text evidence="7">The sequence shown here is derived from an EMBL/GenBank/DDBJ whole genome shotgun (WGS) entry which is preliminary data.</text>
</comment>
<feature type="domain" description="Glycoside hydrolase family 3 C-terminal" evidence="6">
    <location>
        <begin position="326"/>
        <end position="702"/>
    </location>
</feature>
<proteinExistence type="inferred from homology"/>
<dbReference type="Gene3D" id="2.60.120.260">
    <property type="entry name" value="Galactose-binding domain-like"/>
    <property type="match status" value="1"/>
</dbReference>
<dbReference type="AlphaFoldDB" id="A0A3M2MBE7"/>
<dbReference type="GO" id="GO:0005975">
    <property type="term" value="P:carbohydrate metabolic process"/>
    <property type="evidence" value="ECO:0007669"/>
    <property type="project" value="InterPro"/>
</dbReference>
<evidence type="ECO:0000313" key="7">
    <source>
        <dbReference type="EMBL" id="RMI46821.1"/>
    </source>
</evidence>